<dbReference type="Gene3D" id="3.90.1150.10">
    <property type="entry name" value="Aspartate Aminotransferase, domain 1"/>
    <property type="match status" value="1"/>
</dbReference>
<evidence type="ECO:0000256" key="1">
    <source>
        <dbReference type="ARBA" id="ARBA00008954"/>
    </source>
</evidence>
<name>A0A5J5KW74_9MICC</name>
<gene>
    <name evidence="4" type="ORF">FCK90_13640</name>
</gene>
<dbReference type="PANTHER" id="PTHR45688">
    <property type="match status" value="1"/>
</dbReference>
<keyword evidence="2 3" id="KW-0663">Pyridoxal phosphate</keyword>
<comment type="caution">
    <text evidence="4">The sequence shown here is derived from an EMBL/GenBank/DDBJ whole genome shotgun (WGS) entry which is preliminary data.</text>
</comment>
<keyword evidence="5" id="KW-1185">Reference proteome</keyword>
<evidence type="ECO:0000256" key="3">
    <source>
        <dbReference type="RuleBase" id="RU003560"/>
    </source>
</evidence>
<dbReference type="Proteomes" id="UP000325957">
    <property type="component" value="Unassembled WGS sequence"/>
</dbReference>
<evidence type="ECO:0000313" key="4">
    <source>
        <dbReference type="EMBL" id="KAA9393145.1"/>
    </source>
</evidence>
<proteinExistence type="inferred from homology"/>
<dbReference type="GO" id="GO:0030170">
    <property type="term" value="F:pyridoxal phosphate binding"/>
    <property type="evidence" value="ECO:0007669"/>
    <property type="project" value="InterPro"/>
</dbReference>
<reference evidence="4 5" key="1">
    <citation type="submission" date="2019-05" db="EMBL/GenBank/DDBJ databases">
        <title>Kocuria coralli sp. nov., a novel actinobacterium isolated from coral reef seawater.</title>
        <authorList>
            <person name="Li J."/>
        </authorList>
    </citation>
    <scope>NUCLEOTIDE SEQUENCE [LARGE SCALE GENOMIC DNA]</scope>
    <source>
        <strain evidence="4 5">SCSIO 13007</strain>
    </source>
</reference>
<protein>
    <submittedName>
        <fullName evidence="4">Aspartate aminotransferase family protein</fullName>
    </submittedName>
</protein>
<evidence type="ECO:0000256" key="2">
    <source>
        <dbReference type="ARBA" id="ARBA00022898"/>
    </source>
</evidence>
<dbReference type="InterPro" id="IPR015422">
    <property type="entry name" value="PyrdxlP-dep_Trfase_small"/>
</dbReference>
<keyword evidence="4" id="KW-0032">Aminotransferase</keyword>
<keyword evidence="4" id="KW-0808">Transferase</keyword>
<dbReference type="Gene3D" id="3.40.640.10">
    <property type="entry name" value="Type I PLP-dependent aspartate aminotransferase-like (Major domain)"/>
    <property type="match status" value="1"/>
</dbReference>
<dbReference type="InterPro" id="IPR049704">
    <property type="entry name" value="Aminotrans_3_PPA_site"/>
</dbReference>
<comment type="similarity">
    <text evidence="1 3">Belongs to the class-III pyridoxal-phosphate-dependent aminotransferase family.</text>
</comment>
<dbReference type="RefSeq" id="WP_158034862.1">
    <property type="nucleotide sequence ID" value="NZ_ML708629.1"/>
</dbReference>
<organism evidence="4 5">
    <name type="scientific">Kocuria coralli</name>
    <dbReference type="NCBI Taxonomy" id="1461025"/>
    <lineage>
        <taxon>Bacteria</taxon>
        <taxon>Bacillati</taxon>
        <taxon>Actinomycetota</taxon>
        <taxon>Actinomycetes</taxon>
        <taxon>Micrococcales</taxon>
        <taxon>Micrococcaceae</taxon>
        <taxon>Kocuria</taxon>
    </lineage>
</organism>
<dbReference type="OrthoDB" id="9801834at2"/>
<dbReference type="InterPro" id="IPR005814">
    <property type="entry name" value="Aminotrans_3"/>
</dbReference>
<dbReference type="GO" id="GO:0008483">
    <property type="term" value="F:transaminase activity"/>
    <property type="evidence" value="ECO:0007669"/>
    <property type="project" value="UniProtKB-KW"/>
</dbReference>
<evidence type="ECO:0000313" key="5">
    <source>
        <dbReference type="Proteomes" id="UP000325957"/>
    </source>
</evidence>
<dbReference type="EMBL" id="SZWF01000025">
    <property type="protein sequence ID" value="KAA9393145.1"/>
    <property type="molecule type" value="Genomic_DNA"/>
</dbReference>
<dbReference type="PANTHER" id="PTHR45688:SF13">
    <property type="entry name" value="ALANINE--GLYOXYLATE AMINOTRANSFERASE 2-LIKE"/>
    <property type="match status" value="1"/>
</dbReference>
<dbReference type="InterPro" id="IPR015421">
    <property type="entry name" value="PyrdxlP-dep_Trfase_major"/>
</dbReference>
<dbReference type="PROSITE" id="PS00600">
    <property type="entry name" value="AA_TRANSFER_CLASS_3"/>
    <property type="match status" value="1"/>
</dbReference>
<dbReference type="Pfam" id="PF00202">
    <property type="entry name" value="Aminotran_3"/>
    <property type="match status" value="1"/>
</dbReference>
<dbReference type="SUPFAM" id="SSF53383">
    <property type="entry name" value="PLP-dependent transferases"/>
    <property type="match status" value="1"/>
</dbReference>
<dbReference type="InterPro" id="IPR015424">
    <property type="entry name" value="PyrdxlP-dep_Trfase"/>
</dbReference>
<dbReference type="PIRSF" id="PIRSF000521">
    <property type="entry name" value="Transaminase_4ab_Lys_Orn"/>
    <property type="match status" value="1"/>
</dbReference>
<sequence>MTIRSTIMDTNSFRAEHAAELDPKTLTLTRRREDVLGGSYRLFYRKPVHLVRGQGQYLWDAHGEKYLDMYNNVASVGHAHPAVVEAVHSQMRQLNTHTRYLHERILDYTDDLRTTLPAYLDAEAYKAMYMCTGSEANDLALRVAKAHTGGTGLIATTEAYHGNSELSSSVSPALGSGQPIGESVWLLPAPDSYRTGIDGNGPDGIGAWFARQVRAAITDMESKGVEFAGFIADSIFSSDGVLTGSHLKEAIDVVHAAGGIFIADEVQPGFARTGDHFWGFAAHGVVPDAITMGKPMGNGIPVAGLLAREEVLASFSDTVPYFNTFGGNPVSMAAAQAVLDVIRTEGLQQHAQEVGAETLQSFKELADAHDAVGDVRGTGLFMGFELVKDRGTREPDKELALDMLEELRSRGVLTSVAGPHGNVLKLRPPLPFDRDDIGWAVDALHESLTVLS</sequence>
<dbReference type="CDD" id="cd00610">
    <property type="entry name" value="OAT_like"/>
    <property type="match status" value="1"/>
</dbReference>
<dbReference type="AlphaFoldDB" id="A0A5J5KW74"/>
<accession>A0A5J5KW74</accession>